<dbReference type="SUPFAM" id="SSF82771">
    <property type="entry name" value="GIY-YIG endonuclease"/>
    <property type="match status" value="1"/>
</dbReference>
<dbReference type="AlphaFoldDB" id="A0A7S6PVU9"/>
<accession>A0A7S6PVU9</accession>
<dbReference type="RefSeq" id="YP_010029626.1">
    <property type="nucleotide sequence ID" value="NC_053825.1"/>
</dbReference>
<dbReference type="PROSITE" id="PS50164">
    <property type="entry name" value="GIY_YIG"/>
    <property type="match status" value="1"/>
</dbReference>
<dbReference type="NCBIfam" id="TIGR01453">
    <property type="entry name" value="grpIintron_endo"/>
    <property type="match status" value="1"/>
</dbReference>
<protein>
    <recommendedName>
        <fullName evidence="1">GIY-YIG domain-containing protein</fullName>
    </recommendedName>
</protein>
<proteinExistence type="predicted"/>
<dbReference type="InterPro" id="IPR006350">
    <property type="entry name" value="Intron_endoG1"/>
</dbReference>
<dbReference type="Pfam" id="PF01541">
    <property type="entry name" value="GIY-YIG"/>
    <property type="match status" value="1"/>
</dbReference>
<geneLocation type="mitochondrion" evidence="2"/>
<name>A0A7S6PVU9_9HYPO</name>
<dbReference type="GeneID" id="63373439"/>
<dbReference type="Gene3D" id="3.40.1440.10">
    <property type="entry name" value="GIY-YIG endonuclease"/>
    <property type="match status" value="1"/>
</dbReference>
<dbReference type="EMBL" id="MT818175">
    <property type="protein sequence ID" value="QOU11067.1"/>
    <property type="molecule type" value="Genomic_DNA"/>
</dbReference>
<feature type="domain" description="GIY-YIG" evidence="1">
    <location>
        <begin position="17"/>
        <end position="73"/>
    </location>
</feature>
<dbReference type="GO" id="GO:0004519">
    <property type="term" value="F:endonuclease activity"/>
    <property type="evidence" value="ECO:0007669"/>
    <property type="project" value="InterPro"/>
</dbReference>
<reference evidence="2" key="1">
    <citation type="submission" date="2020-07" db="EMBL/GenBank/DDBJ databases">
        <title>The complete mitochondrial genome of Beauveia lii (Hypocreales: Cordycipitaceae).</title>
        <authorList>
            <person name="Zhang S.-L."/>
        </authorList>
    </citation>
    <scope>NUCLEOTIDE SEQUENCE</scope>
    <source>
        <strain evidence="2">RCEF5500</strain>
    </source>
</reference>
<sequence>MCAQAMEKLQLLADNKNKSGIYCWINNINNKIYIGSSINLTNRFYKYYNVNLLTTRRTSIHNALLKYGYSDFS</sequence>
<organism evidence="2">
    <name type="scientific">Beauveria lii</name>
    <dbReference type="NCBI Taxonomy" id="1290591"/>
    <lineage>
        <taxon>Eukaryota</taxon>
        <taxon>Fungi</taxon>
        <taxon>Dikarya</taxon>
        <taxon>Ascomycota</taxon>
        <taxon>Pezizomycotina</taxon>
        <taxon>Sordariomycetes</taxon>
        <taxon>Hypocreomycetidae</taxon>
        <taxon>Hypocreales</taxon>
        <taxon>Cordycipitaceae</taxon>
        <taxon>Beauveria</taxon>
    </lineage>
</organism>
<keyword evidence="2" id="KW-0496">Mitochondrion</keyword>
<evidence type="ECO:0000259" key="1">
    <source>
        <dbReference type="PROSITE" id="PS50164"/>
    </source>
</evidence>
<dbReference type="InterPro" id="IPR035901">
    <property type="entry name" value="GIY-YIG_endonuc_sf"/>
</dbReference>
<dbReference type="InterPro" id="IPR000305">
    <property type="entry name" value="GIY-YIG_endonuc"/>
</dbReference>
<evidence type="ECO:0000313" key="2">
    <source>
        <dbReference type="EMBL" id="QOU11067.1"/>
    </source>
</evidence>
<gene>
    <name evidence="2" type="primary">orf73</name>
</gene>